<reference evidence="4" key="2">
    <citation type="submission" date="2021-04" db="EMBL/GenBank/DDBJ databases">
        <authorList>
            <person name="Gilroy R."/>
        </authorList>
    </citation>
    <scope>NUCLEOTIDE SEQUENCE</scope>
    <source>
        <strain evidence="4">USAMLcec2-132</strain>
    </source>
</reference>
<accession>A0A9D2NIM1</accession>
<evidence type="ECO:0000256" key="2">
    <source>
        <dbReference type="SAM" id="MobiDB-lite"/>
    </source>
</evidence>
<dbReference type="PANTHER" id="PTHR43649">
    <property type="entry name" value="ARABINOSE-BINDING PROTEIN-RELATED"/>
    <property type="match status" value="1"/>
</dbReference>
<dbReference type="EMBL" id="DWWS01000044">
    <property type="protein sequence ID" value="HJC24424.1"/>
    <property type="molecule type" value="Genomic_DNA"/>
</dbReference>
<dbReference type="AlphaFoldDB" id="A0A9D2NIM1"/>
<evidence type="ECO:0000256" key="3">
    <source>
        <dbReference type="SAM" id="SignalP"/>
    </source>
</evidence>
<gene>
    <name evidence="4" type="ORF">H9761_12055</name>
</gene>
<dbReference type="Gene3D" id="3.40.190.10">
    <property type="entry name" value="Periplasmic binding protein-like II"/>
    <property type="match status" value="2"/>
</dbReference>
<dbReference type="PANTHER" id="PTHR43649:SF33">
    <property type="entry name" value="POLYGALACTURONAN_RHAMNOGALACTURONAN-BINDING PROTEIN YTCQ"/>
    <property type="match status" value="1"/>
</dbReference>
<evidence type="ECO:0000313" key="5">
    <source>
        <dbReference type="Proteomes" id="UP000823891"/>
    </source>
</evidence>
<protein>
    <submittedName>
        <fullName evidence="4">Extracellular solute-binding protein</fullName>
    </submittedName>
</protein>
<keyword evidence="1 3" id="KW-0732">Signal</keyword>
<dbReference type="PROSITE" id="PS51257">
    <property type="entry name" value="PROKAR_LIPOPROTEIN"/>
    <property type="match status" value="1"/>
</dbReference>
<evidence type="ECO:0000256" key="1">
    <source>
        <dbReference type="ARBA" id="ARBA00022729"/>
    </source>
</evidence>
<organism evidence="4 5">
    <name type="scientific">Candidatus Eisenbergiella merdavium</name>
    <dbReference type="NCBI Taxonomy" id="2838551"/>
    <lineage>
        <taxon>Bacteria</taxon>
        <taxon>Bacillati</taxon>
        <taxon>Bacillota</taxon>
        <taxon>Clostridia</taxon>
        <taxon>Lachnospirales</taxon>
        <taxon>Lachnospiraceae</taxon>
        <taxon>Eisenbergiella</taxon>
    </lineage>
</organism>
<dbReference type="InterPro" id="IPR050490">
    <property type="entry name" value="Bact_solute-bd_prot1"/>
</dbReference>
<dbReference type="SUPFAM" id="SSF53850">
    <property type="entry name" value="Periplasmic binding protein-like II"/>
    <property type="match status" value="1"/>
</dbReference>
<comment type="caution">
    <text evidence="4">The sequence shown here is derived from an EMBL/GenBank/DDBJ whole genome shotgun (WGS) entry which is preliminary data.</text>
</comment>
<feature type="chain" id="PRO_5038571568" evidence="3">
    <location>
        <begin position="25"/>
        <end position="581"/>
    </location>
</feature>
<reference evidence="4" key="1">
    <citation type="journal article" date="2021" name="PeerJ">
        <title>Extensive microbial diversity within the chicken gut microbiome revealed by metagenomics and culture.</title>
        <authorList>
            <person name="Gilroy R."/>
            <person name="Ravi A."/>
            <person name="Getino M."/>
            <person name="Pursley I."/>
            <person name="Horton D.L."/>
            <person name="Alikhan N.F."/>
            <person name="Baker D."/>
            <person name="Gharbi K."/>
            <person name="Hall N."/>
            <person name="Watson M."/>
            <person name="Adriaenssens E.M."/>
            <person name="Foster-Nyarko E."/>
            <person name="Jarju S."/>
            <person name="Secka A."/>
            <person name="Antonio M."/>
            <person name="Oren A."/>
            <person name="Chaudhuri R.R."/>
            <person name="La Ragione R."/>
            <person name="Hildebrand F."/>
            <person name="Pallen M.J."/>
        </authorList>
    </citation>
    <scope>NUCLEOTIDE SEQUENCE</scope>
    <source>
        <strain evidence="4">USAMLcec2-132</strain>
    </source>
</reference>
<dbReference type="Proteomes" id="UP000823891">
    <property type="component" value="Unassembled WGS sequence"/>
</dbReference>
<feature type="compositionally biased region" description="Gly residues" evidence="2">
    <location>
        <begin position="32"/>
        <end position="44"/>
    </location>
</feature>
<feature type="region of interest" description="Disordered" evidence="2">
    <location>
        <begin position="32"/>
        <end position="57"/>
    </location>
</feature>
<feature type="signal peptide" evidence="3">
    <location>
        <begin position="1"/>
        <end position="24"/>
    </location>
</feature>
<name>A0A9D2NIM1_9FIRM</name>
<evidence type="ECO:0000313" key="4">
    <source>
        <dbReference type="EMBL" id="HJC24424.1"/>
    </source>
</evidence>
<sequence length="581" mass="64012">MRKKWMKKAGAAILAVVMTMSVLTGCSGSKAGGETGGSASGGGLTETAGENSASEDREDLKTIRILGIDNSGTDDSGTTVYLSDWVNGESKMWDQLTSDLAERGVMLEVDLIPADQYDTVIQTQLAAGLDCDFVNLHGVDTKTRSNLVTQGKLVPINQIWQEYSQEETIAFYEEGYGSEVARLNVMEDGNVYWLSALTVGDYKGTPWGGFVMPMIRKDWLDKLGLEMPETTDELFDVLKAFQDQDANGNGEADEVVAIDFDNFGNGLSQYFGLGTAVYYVDYETGEATSPWYDEGIKDYISFMQRLCEAGLLETSGQGNEKKAENKVSMINSWWIETWEEPGVIVREGEAAPYYCGVLCQGAEGIDPLLSRQNGIQKGSYEFAVTDQADPEAVGALLDYLASEEYSTLSEFGIEGYTYEVDENGVMKKFAAGNGSGNSEVEIMTKLPALWVNDGILPRVEQVNREQELITCAEAGKTMGYPEEGFADKAQAIQDVYDNEASYHYALMDTNANLAAATDEENERISELTADFETYYQELLTKLILGQQSMDDWDTYIAQMQELGLDELISITQARYDRAHAE</sequence>
<proteinExistence type="predicted"/>